<feature type="transmembrane region" description="Helical" evidence="1">
    <location>
        <begin position="151"/>
        <end position="169"/>
    </location>
</feature>
<dbReference type="EMBL" id="FOME01000003">
    <property type="protein sequence ID" value="SFD24790.1"/>
    <property type="molecule type" value="Genomic_DNA"/>
</dbReference>
<evidence type="ECO:0008006" key="6">
    <source>
        <dbReference type="Google" id="ProtNLM"/>
    </source>
</evidence>
<protein>
    <recommendedName>
        <fullName evidence="6">ABC transporter</fullName>
    </recommendedName>
</protein>
<feature type="transmembrane region" description="Helical" evidence="1">
    <location>
        <begin position="120"/>
        <end position="139"/>
    </location>
</feature>
<evidence type="ECO:0000313" key="5">
    <source>
        <dbReference type="Proteomes" id="UP000236729"/>
    </source>
</evidence>
<name>A0A1H6DJ57_9PSEU</name>
<gene>
    <name evidence="2" type="ORF">SAMN02982929_04561</name>
    <name evidence="3" type="ORF">SAMN05216506_103229</name>
</gene>
<dbReference type="RefSeq" id="WP_093350718.1">
    <property type="nucleotide sequence ID" value="NZ_FNVB01000006.1"/>
</dbReference>
<dbReference type="EMBL" id="FNVB01000006">
    <property type="protein sequence ID" value="SEG85288.1"/>
    <property type="molecule type" value="Genomic_DNA"/>
</dbReference>
<reference evidence="4 5" key="2">
    <citation type="submission" date="2016-10" db="EMBL/GenBank/DDBJ databases">
        <authorList>
            <person name="Varghese N."/>
            <person name="Submissions S."/>
        </authorList>
    </citation>
    <scope>NUCLEOTIDE SEQUENCE [LARGE SCALE GENOMIC DNA]</scope>
    <source>
        <strain evidence="5">ATCC 20501</strain>
        <strain evidence="3 4">CGMCC 4.3529</strain>
    </source>
</reference>
<evidence type="ECO:0000313" key="2">
    <source>
        <dbReference type="EMBL" id="SEG85288.1"/>
    </source>
</evidence>
<evidence type="ECO:0000256" key="1">
    <source>
        <dbReference type="SAM" id="Phobius"/>
    </source>
</evidence>
<feature type="transmembrane region" description="Helical" evidence="1">
    <location>
        <begin position="40"/>
        <end position="63"/>
    </location>
</feature>
<feature type="transmembrane region" description="Helical" evidence="1">
    <location>
        <begin position="189"/>
        <end position="209"/>
    </location>
</feature>
<keyword evidence="1" id="KW-0472">Membrane</keyword>
<proteinExistence type="predicted"/>
<accession>A0A1H6DJ57</accession>
<reference evidence="2" key="1">
    <citation type="submission" date="2016-10" db="EMBL/GenBank/DDBJ databases">
        <authorList>
            <person name="de Groot N.N."/>
        </authorList>
    </citation>
    <scope>NUCLEOTIDE SEQUENCE [LARGE SCALE GENOMIC DNA]</scope>
    <source>
        <strain evidence="2">ATCC 20501</strain>
    </source>
</reference>
<dbReference type="AlphaFoldDB" id="A0A1H6DJ57"/>
<accession>A0A1I1R3E7</accession>
<sequence length="215" mass="22035">MIALIRYRLAELGHSQRYLPPVLLHIGLLAVFYSDGAGPALPGHAVTAAALLVVSGWLTIALVDVEDVVQRTVTRAHAGSVHRMLSGTVLTVLCCAGGLAVLSTAWSHVASGFAHPAADLAVGLLGHLVCAAFGIAVALPCSGLVVRRTGYSVIAAAALLTITLLAEWLPLAHPLLLALSSSSAPPQLLVQSTLTAAGALIVSTVLVAARVTRRT</sequence>
<dbReference type="Proteomes" id="UP000236729">
    <property type="component" value="Unassembled WGS sequence"/>
</dbReference>
<keyword evidence="1" id="KW-1133">Transmembrane helix</keyword>
<feature type="transmembrane region" description="Helical" evidence="1">
    <location>
        <begin position="84"/>
        <end position="108"/>
    </location>
</feature>
<evidence type="ECO:0000313" key="4">
    <source>
        <dbReference type="Proteomes" id="UP000199690"/>
    </source>
</evidence>
<organism evidence="2 5">
    <name type="scientific">Saccharopolyspora kobensis</name>
    <dbReference type="NCBI Taxonomy" id="146035"/>
    <lineage>
        <taxon>Bacteria</taxon>
        <taxon>Bacillati</taxon>
        <taxon>Actinomycetota</taxon>
        <taxon>Actinomycetes</taxon>
        <taxon>Pseudonocardiales</taxon>
        <taxon>Pseudonocardiaceae</taxon>
        <taxon>Saccharopolyspora</taxon>
    </lineage>
</organism>
<dbReference type="Proteomes" id="UP000199690">
    <property type="component" value="Unassembled WGS sequence"/>
</dbReference>
<keyword evidence="1" id="KW-0812">Transmembrane</keyword>
<evidence type="ECO:0000313" key="3">
    <source>
        <dbReference type="EMBL" id="SFD24790.1"/>
    </source>
</evidence>
<keyword evidence="4" id="KW-1185">Reference proteome</keyword>